<organism evidence="1 2">
    <name type="scientific">Rhabditophanes sp. KR3021</name>
    <dbReference type="NCBI Taxonomy" id="114890"/>
    <lineage>
        <taxon>Eukaryota</taxon>
        <taxon>Metazoa</taxon>
        <taxon>Ecdysozoa</taxon>
        <taxon>Nematoda</taxon>
        <taxon>Chromadorea</taxon>
        <taxon>Rhabditida</taxon>
        <taxon>Tylenchina</taxon>
        <taxon>Panagrolaimomorpha</taxon>
        <taxon>Strongyloidoidea</taxon>
        <taxon>Alloionematidae</taxon>
        <taxon>Rhabditophanes</taxon>
    </lineage>
</organism>
<dbReference type="Proteomes" id="UP000095286">
    <property type="component" value="Unplaced"/>
</dbReference>
<evidence type="ECO:0000313" key="1">
    <source>
        <dbReference type="Proteomes" id="UP000095286"/>
    </source>
</evidence>
<proteinExistence type="predicted"/>
<evidence type="ECO:0000313" key="2">
    <source>
        <dbReference type="WBParaSite" id="RSKR_0000660100.1"/>
    </source>
</evidence>
<reference evidence="2" key="1">
    <citation type="submission" date="2016-11" db="UniProtKB">
        <authorList>
            <consortium name="WormBaseParasite"/>
        </authorList>
    </citation>
    <scope>IDENTIFICATION</scope>
    <source>
        <strain evidence="2">KR3021</strain>
    </source>
</reference>
<accession>A0AC35U2S5</accession>
<protein>
    <submittedName>
        <fullName evidence="2">Pecanex-like protein</fullName>
    </submittedName>
</protein>
<sequence>MEKDANDVEALFLPSSVQSKFGLRNVAGSQSRVKSNGSPTSVLSTVRGSLSALPVSGQSELSQPPSVSASESGNSTSVSDKHL</sequence>
<name>A0AC35U2S5_9BILA</name>
<dbReference type="WBParaSite" id="RSKR_0000660100.1">
    <property type="protein sequence ID" value="RSKR_0000660100.1"/>
    <property type="gene ID" value="RSKR_0000660100"/>
</dbReference>